<reference evidence="3 4" key="1">
    <citation type="submission" date="2021-10" db="EMBL/GenBank/DDBJ databases">
        <title>Streptomyces sp. strain SMC 277, a novel streptomycete isolated from soil.</title>
        <authorList>
            <person name="Chanama M."/>
        </authorList>
    </citation>
    <scope>NUCLEOTIDE SEQUENCE [LARGE SCALE GENOMIC DNA]</scope>
    <source>
        <strain evidence="3 4">SMC 277</strain>
    </source>
</reference>
<keyword evidence="1" id="KW-1133">Transmembrane helix</keyword>
<dbReference type="Gene3D" id="1.10.287.70">
    <property type="match status" value="1"/>
</dbReference>
<keyword evidence="3" id="KW-0813">Transport</keyword>
<dbReference type="GO" id="GO:0034220">
    <property type="term" value="P:monoatomic ion transmembrane transport"/>
    <property type="evidence" value="ECO:0007669"/>
    <property type="project" value="UniProtKB-KW"/>
</dbReference>
<feature type="transmembrane region" description="Helical" evidence="1">
    <location>
        <begin position="66"/>
        <end position="92"/>
    </location>
</feature>
<feature type="transmembrane region" description="Helical" evidence="1">
    <location>
        <begin position="147"/>
        <end position="169"/>
    </location>
</feature>
<evidence type="ECO:0000313" key="3">
    <source>
        <dbReference type="EMBL" id="MCB5180875.1"/>
    </source>
</evidence>
<keyword evidence="1" id="KW-0472">Membrane</keyword>
<dbReference type="SUPFAM" id="SSF81324">
    <property type="entry name" value="Voltage-gated potassium channels"/>
    <property type="match status" value="1"/>
</dbReference>
<dbReference type="RefSeq" id="WP_226727911.1">
    <property type="nucleotide sequence ID" value="NZ_JAJAUY010000055.1"/>
</dbReference>
<keyword evidence="1" id="KW-0812">Transmembrane</keyword>
<gene>
    <name evidence="3" type="ORF">LG632_15970</name>
</gene>
<sequence length="300" mass="32436">MAEDQVQLGMTWVASVSGVALVLIVLRDVFHTLWHPTRHGGLSRVIMTALWRLSKLSPRRHRATGLAAPVGMAAVVATWALAAVVGWALVYWPHMPDAFTYAPDLRPTDHAGFPDAVYLSLVHLSTLGLGDIAPATGWLRIVAPMEALVGFALLSATVAWTLGIFPALARRRALALRISHLVRTRPTTEQLDADAGAAILDSLAADVSVISVDFLQYAESYYFQDGDDHISLAGQVTGALNLADQASVARHPDVRMSAAVLRAALDDLAVILDDRFLRVEGSTRRIFGAYARDHGRPEPV</sequence>
<evidence type="ECO:0000313" key="4">
    <source>
        <dbReference type="Proteomes" id="UP001199054"/>
    </source>
</evidence>
<keyword evidence="3" id="KW-0407">Ion channel</keyword>
<dbReference type="InterPro" id="IPR013099">
    <property type="entry name" value="K_chnl_dom"/>
</dbReference>
<evidence type="ECO:0000259" key="2">
    <source>
        <dbReference type="Pfam" id="PF07885"/>
    </source>
</evidence>
<accession>A0ABS8B8D1</accession>
<name>A0ABS8B8D1_9ACTN</name>
<keyword evidence="4" id="KW-1185">Reference proteome</keyword>
<feature type="domain" description="Potassium channel" evidence="2">
    <location>
        <begin position="112"/>
        <end position="159"/>
    </location>
</feature>
<evidence type="ECO:0000256" key="1">
    <source>
        <dbReference type="SAM" id="Phobius"/>
    </source>
</evidence>
<protein>
    <submittedName>
        <fullName evidence="3">Potassium channel family protein</fullName>
    </submittedName>
</protein>
<feature type="transmembrane region" description="Helical" evidence="1">
    <location>
        <begin position="6"/>
        <end position="26"/>
    </location>
</feature>
<organism evidence="3 4">
    <name type="scientific">Streptomyces antimicrobicus</name>
    <dbReference type="NCBI Taxonomy" id="2883108"/>
    <lineage>
        <taxon>Bacteria</taxon>
        <taxon>Bacillati</taxon>
        <taxon>Actinomycetota</taxon>
        <taxon>Actinomycetes</taxon>
        <taxon>Kitasatosporales</taxon>
        <taxon>Streptomycetaceae</taxon>
        <taxon>Streptomyces</taxon>
    </lineage>
</organism>
<keyword evidence="3" id="KW-0406">Ion transport</keyword>
<dbReference type="Pfam" id="PF07885">
    <property type="entry name" value="Ion_trans_2"/>
    <property type="match status" value="1"/>
</dbReference>
<dbReference type="Proteomes" id="UP001199054">
    <property type="component" value="Unassembled WGS sequence"/>
</dbReference>
<proteinExistence type="predicted"/>
<comment type="caution">
    <text evidence="3">The sequence shown here is derived from an EMBL/GenBank/DDBJ whole genome shotgun (WGS) entry which is preliminary data.</text>
</comment>
<dbReference type="EMBL" id="JAJAUY010000055">
    <property type="protein sequence ID" value="MCB5180875.1"/>
    <property type="molecule type" value="Genomic_DNA"/>
</dbReference>